<reference evidence="1" key="1">
    <citation type="submission" date="2021-08" db="EMBL/GenBank/DDBJ databases">
        <title>WGS assembly of Ceratopteris richardii.</title>
        <authorList>
            <person name="Marchant D.B."/>
            <person name="Chen G."/>
            <person name="Jenkins J."/>
            <person name="Shu S."/>
            <person name="Leebens-Mack J."/>
            <person name="Grimwood J."/>
            <person name="Schmutz J."/>
            <person name="Soltis P."/>
            <person name="Soltis D."/>
            <person name="Chen Z.-H."/>
        </authorList>
    </citation>
    <scope>NUCLEOTIDE SEQUENCE</scope>
    <source>
        <strain evidence="1">Whitten #5841</strain>
        <tissue evidence="1">Leaf</tissue>
    </source>
</reference>
<accession>A0A8T2TVI8</accession>
<sequence>MDYCMVETNKRGLDLPPKTCQYFHKNVCLRETFPQWKVATSSGVLWSGFEVKALKSNSHYHIK</sequence>
<comment type="caution">
    <text evidence="1">The sequence shown here is derived from an EMBL/GenBank/DDBJ whole genome shotgun (WGS) entry which is preliminary data.</text>
</comment>
<evidence type="ECO:0000313" key="1">
    <source>
        <dbReference type="EMBL" id="KAH7425465.1"/>
    </source>
</evidence>
<name>A0A8T2TVI8_CERRI</name>
<protein>
    <submittedName>
        <fullName evidence="1">Uncharacterized protein</fullName>
    </submittedName>
</protein>
<gene>
    <name evidence="1" type="ORF">KP509_11G055600</name>
</gene>
<dbReference type="Proteomes" id="UP000825935">
    <property type="component" value="Chromosome 11"/>
</dbReference>
<dbReference type="EMBL" id="CM035416">
    <property type="protein sequence ID" value="KAH7425465.1"/>
    <property type="molecule type" value="Genomic_DNA"/>
</dbReference>
<organism evidence="1 2">
    <name type="scientific">Ceratopteris richardii</name>
    <name type="common">Triangle waterfern</name>
    <dbReference type="NCBI Taxonomy" id="49495"/>
    <lineage>
        <taxon>Eukaryota</taxon>
        <taxon>Viridiplantae</taxon>
        <taxon>Streptophyta</taxon>
        <taxon>Embryophyta</taxon>
        <taxon>Tracheophyta</taxon>
        <taxon>Polypodiopsida</taxon>
        <taxon>Polypodiidae</taxon>
        <taxon>Polypodiales</taxon>
        <taxon>Pteridineae</taxon>
        <taxon>Pteridaceae</taxon>
        <taxon>Parkerioideae</taxon>
        <taxon>Ceratopteris</taxon>
    </lineage>
</organism>
<proteinExistence type="predicted"/>
<evidence type="ECO:0000313" key="2">
    <source>
        <dbReference type="Proteomes" id="UP000825935"/>
    </source>
</evidence>
<dbReference type="AlphaFoldDB" id="A0A8T2TVI8"/>
<keyword evidence="2" id="KW-1185">Reference proteome</keyword>